<evidence type="ECO:0000256" key="1">
    <source>
        <dbReference type="ARBA" id="ARBA00010879"/>
    </source>
</evidence>
<evidence type="ECO:0000256" key="5">
    <source>
        <dbReference type="ARBA" id="ARBA00022722"/>
    </source>
</evidence>
<dbReference type="Pfam" id="PF17917">
    <property type="entry name" value="RT_RNaseH"/>
    <property type="match status" value="1"/>
</dbReference>
<dbReference type="Gene3D" id="3.30.70.270">
    <property type="match status" value="1"/>
</dbReference>
<proteinExistence type="inferred from homology"/>
<dbReference type="EC" id="3.1.26.4" evidence="2"/>
<dbReference type="InterPro" id="IPR043502">
    <property type="entry name" value="DNA/RNA_pol_sf"/>
</dbReference>
<evidence type="ECO:0000256" key="2">
    <source>
        <dbReference type="ARBA" id="ARBA00012180"/>
    </source>
</evidence>
<dbReference type="OMA" id="WIATTEW"/>
<keyword evidence="6" id="KW-0255">Endonuclease</keyword>
<dbReference type="Proteomes" id="UP001108240">
    <property type="component" value="Unplaced"/>
</dbReference>
<dbReference type="CDD" id="cd03714">
    <property type="entry name" value="RT_DIRS1"/>
    <property type="match status" value="1"/>
</dbReference>
<evidence type="ECO:0000313" key="11">
    <source>
        <dbReference type="Ensembl" id="ENSCCRP00000032057.2"/>
    </source>
</evidence>
<dbReference type="Ensembl" id="ENSCCRT00000034766.2">
    <property type="protein sequence ID" value="ENSCCRP00000032057.2"/>
    <property type="gene ID" value="ENSCCRG00000017254.2"/>
</dbReference>
<keyword evidence="7" id="KW-0378">Hydrolase</keyword>
<dbReference type="InterPro" id="IPR036397">
    <property type="entry name" value="RNaseH_sf"/>
</dbReference>
<name>A0A8C1H8Q6_CYPCA</name>
<dbReference type="Pfam" id="PF00078">
    <property type="entry name" value="RVT_1"/>
    <property type="match status" value="1"/>
</dbReference>
<reference evidence="11" key="2">
    <citation type="submission" date="2025-09" db="UniProtKB">
        <authorList>
            <consortium name="Ensembl"/>
        </authorList>
    </citation>
    <scope>IDENTIFICATION</scope>
</reference>
<dbReference type="CDD" id="cd09275">
    <property type="entry name" value="RNase_HI_RT_DIRS1"/>
    <property type="match status" value="1"/>
</dbReference>
<dbReference type="InterPro" id="IPR052055">
    <property type="entry name" value="Hepadnavirus_pol/RT"/>
</dbReference>
<evidence type="ECO:0000259" key="10">
    <source>
        <dbReference type="PROSITE" id="PS50878"/>
    </source>
</evidence>
<dbReference type="Gene3D" id="3.10.10.10">
    <property type="entry name" value="HIV Type 1 Reverse Transcriptase, subunit A, domain 1"/>
    <property type="match status" value="1"/>
</dbReference>
<evidence type="ECO:0000313" key="12">
    <source>
        <dbReference type="Proteomes" id="UP001108240"/>
    </source>
</evidence>
<protein>
    <recommendedName>
        <fullName evidence="2">ribonuclease H</fullName>
        <ecNumber evidence="2">3.1.26.4</ecNumber>
    </recommendedName>
</protein>
<keyword evidence="8" id="KW-0695">RNA-directed DNA polymerase</keyword>
<feature type="region of interest" description="Disordered" evidence="9">
    <location>
        <begin position="81"/>
        <end position="106"/>
    </location>
</feature>
<keyword evidence="5" id="KW-0540">Nuclease</keyword>
<keyword evidence="4" id="KW-0548">Nucleotidyltransferase</keyword>
<organism evidence="11 12">
    <name type="scientific">Cyprinus carpio carpio</name>
    <dbReference type="NCBI Taxonomy" id="630221"/>
    <lineage>
        <taxon>Eukaryota</taxon>
        <taxon>Metazoa</taxon>
        <taxon>Chordata</taxon>
        <taxon>Craniata</taxon>
        <taxon>Vertebrata</taxon>
        <taxon>Euteleostomi</taxon>
        <taxon>Actinopterygii</taxon>
        <taxon>Neopterygii</taxon>
        <taxon>Teleostei</taxon>
        <taxon>Ostariophysi</taxon>
        <taxon>Cypriniformes</taxon>
        <taxon>Cyprinidae</taxon>
        <taxon>Cyprininae</taxon>
        <taxon>Cyprinus</taxon>
    </lineage>
</organism>
<dbReference type="AlphaFoldDB" id="A0A8C1H8Q6"/>
<sequence length="791" mass="89467">MAAEGRRNPSLPLSLPNARPSGVPETGDPELETSARQEMVAGPLLPPEEGRGRILCSHFHFVPPLALRPVVPKPSLKELFPLPPGPKRPRTTVGDVLPRRSRSPLPLPVSMQSRLENASPSHALFAAWSQTSARTPPPLRDAMPPMLGLSAPPRCPTVGTPVVPLTPLVRFLGAWLELPRPSRWLIRTLRLGYAIQFARRPPRFRGVRATMVGKDAPVMRAEVATLLAKGAIEPVPPADMKSGFYSPYFIVPKKTGGLRPILDLRVLNRALHRLPFKMLTPKRIFKCIRPMDWFAAIDLKDAYFHVSILPRHRPFLRFAFEGQAYQYKVLPFGLALSPRIFTKVAEGALAPLREQGVRILNYLDDWLILAHSRERLCEHRNLVLRHLARLGLQVNWEKSKLSPVQRISFLGMEIDSVAMFAQLTDERTQSLLNCLRQFEGKRAVPLKLFQRLLGHMASAAAVIPLGLLHMRPLQHWLHDRVPRWAWQRGTLRVTITPACRRNFTPWLDPLFLRAGVPLQPVSRHVVVSTDASATGWGAMCNGHAASGSWTGPRLQWHVNCLELLAVRLALHRFRALLKDKHVLVRTDNTATVAYINRQGGLRSRRMSQLARHLLLWSHKHLRSLRAIHIPGRLNRAADELSRQQSHPGEWRLHPQSVQLIWEHFGDAQVDLFASPENSHCQLFYSLTEGTLGTDALAHSCPLGLRKYAFPPVSLLAQTLCKIREDEEQVLMVAPFWPGRTWFPELVLLATAPPWPIPLRKDLLSQRRGTLWHPRPDLWNLHVWVLDGSRKV</sequence>
<evidence type="ECO:0000256" key="4">
    <source>
        <dbReference type="ARBA" id="ARBA00022695"/>
    </source>
</evidence>
<evidence type="ECO:0000256" key="9">
    <source>
        <dbReference type="SAM" id="MobiDB-lite"/>
    </source>
</evidence>
<evidence type="ECO:0000256" key="6">
    <source>
        <dbReference type="ARBA" id="ARBA00022759"/>
    </source>
</evidence>
<dbReference type="GO" id="GO:0003964">
    <property type="term" value="F:RNA-directed DNA polymerase activity"/>
    <property type="evidence" value="ECO:0007669"/>
    <property type="project" value="UniProtKB-KW"/>
</dbReference>
<dbReference type="InterPro" id="IPR000477">
    <property type="entry name" value="RT_dom"/>
</dbReference>
<evidence type="ECO:0000256" key="7">
    <source>
        <dbReference type="ARBA" id="ARBA00022801"/>
    </source>
</evidence>
<accession>A0A8C1H8Q6</accession>
<feature type="domain" description="Reverse transcriptase" evidence="10">
    <location>
        <begin position="232"/>
        <end position="414"/>
    </location>
</feature>
<dbReference type="PROSITE" id="PS50878">
    <property type="entry name" value="RT_POL"/>
    <property type="match status" value="1"/>
</dbReference>
<dbReference type="PANTHER" id="PTHR33050">
    <property type="entry name" value="REVERSE TRANSCRIPTASE DOMAIN-CONTAINING PROTEIN"/>
    <property type="match status" value="1"/>
</dbReference>
<dbReference type="GeneTree" id="ENSGT00940000172198"/>
<dbReference type="PANTHER" id="PTHR33050:SF7">
    <property type="entry name" value="RIBONUCLEASE H"/>
    <property type="match status" value="1"/>
</dbReference>
<comment type="similarity">
    <text evidence="1">Belongs to the beta type-B retroviral polymerase family. HERV class-II K(HML-2) pol subfamily.</text>
</comment>
<dbReference type="GO" id="GO:0004523">
    <property type="term" value="F:RNA-DNA hybrid ribonuclease activity"/>
    <property type="evidence" value="ECO:0007669"/>
    <property type="project" value="UniProtKB-EC"/>
</dbReference>
<reference evidence="11" key="1">
    <citation type="submission" date="2025-08" db="UniProtKB">
        <authorList>
            <consortium name="Ensembl"/>
        </authorList>
    </citation>
    <scope>IDENTIFICATION</scope>
</reference>
<keyword evidence="12" id="KW-1185">Reference proteome</keyword>
<dbReference type="InterPro" id="IPR041373">
    <property type="entry name" value="RT_RNaseH"/>
</dbReference>
<feature type="region of interest" description="Disordered" evidence="9">
    <location>
        <begin position="1"/>
        <end position="34"/>
    </location>
</feature>
<evidence type="ECO:0000256" key="8">
    <source>
        <dbReference type="ARBA" id="ARBA00022918"/>
    </source>
</evidence>
<keyword evidence="3" id="KW-0808">Transferase</keyword>
<dbReference type="InterPro" id="IPR043128">
    <property type="entry name" value="Rev_trsase/Diguanyl_cyclase"/>
</dbReference>
<dbReference type="Gene3D" id="3.30.420.10">
    <property type="entry name" value="Ribonuclease H-like superfamily/Ribonuclease H"/>
    <property type="match status" value="1"/>
</dbReference>
<evidence type="ECO:0000256" key="3">
    <source>
        <dbReference type="ARBA" id="ARBA00022679"/>
    </source>
</evidence>
<dbReference type="GO" id="GO:0003676">
    <property type="term" value="F:nucleic acid binding"/>
    <property type="evidence" value="ECO:0007669"/>
    <property type="project" value="InterPro"/>
</dbReference>
<dbReference type="SUPFAM" id="SSF56672">
    <property type="entry name" value="DNA/RNA polymerases"/>
    <property type="match status" value="1"/>
</dbReference>